<dbReference type="OrthoDB" id="5761885at2"/>
<proteinExistence type="predicted"/>
<dbReference type="KEGG" id="salk:FBQ74_08580"/>
<evidence type="ECO:0000259" key="5">
    <source>
        <dbReference type="Pfam" id="PF12945"/>
    </source>
</evidence>
<keyword evidence="2" id="KW-0547">Nucleotide-binding</keyword>
<dbReference type="GO" id="GO:0035438">
    <property type="term" value="F:cyclic-di-GMP binding"/>
    <property type="evidence" value="ECO:0007669"/>
    <property type="project" value="InterPro"/>
</dbReference>
<dbReference type="Pfam" id="PF12945">
    <property type="entry name" value="PilZNR"/>
    <property type="match status" value="1"/>
</dbReference>
<name>A0A5B7YDM4_9ALTE</name>
<dbReference type="RefSeq" id="WP_139756284.1">
    <property type="nucleotide sequence ID" value="NZ_CP039852.1"/>
</dbReference>
<evidence type="ECO:0000256" key="2">
    <source>
        <dbReference type="ARBA" id="ARBA00022741"/>
    </source>
</evidence>
<keyword evidence="1" id="KW-0973">c-di-GMP</keyword>
<organism evidence="6 7">
    <name type="scientific">Salinimonas iocasae</name>
    <dbReference type="NCBI Taxonomy" id="2572577"/>
    <lineage>
        <taxon>Bacteria</taxon>
        <taxon>Pseudomonadati</taxon>
        <taxon>Pseudomonadota</taxon>
        <taxon>Gammaproteobacteria</taxon>
        <taxon>Alteromonadales</taxon>
        <taxon>Alteromonadaceae</taxon>
        <taxon>Alteromonas/Salinimonas group</taxon>
        <taxon>Salinimonas</taxon>
    </lineage>
</organism>
<dbReference type="InterPro" id="IPR009875">
    <property type="entry name" value="PilZ_domain"/>
</dbReference>
<keyword evidence="6" id="KW-0966">Cell projection</keyword>
<dbReference type="Proteomes" id="UP000304912">
    <property type="component" value="Chromosome"/>
</dbReference>
<keyword evidence="6" id="KW-0969">Cilium</keyword>
<keyword evidence="7" id="KW-1185">Reference proteome</keyword>
<evidence type="ECO:0000313" key="6">
    <source>
        <dbReference type="EMBL" id="QCZ93540.1"/>
    </source>
</evidence>
<accession>A0A5B7YDM4</accession>
<dbReference type="SUPFAM" id="SSF141371">
    <property type="entry name" value="PilZ domain-like"/>
    <property type="match status" value="2"/>
</dbReference>
<dbReference type="Gene3D" id="2.30.110.10">
    <property type="entry name" value="Electron Transport, Fmn-binding Protein, Chain A"/>
    <property type="match status" value="1"/>
</dbReference>
<evidence type="ECO:0000256" key="3">
    <source>
        <dbReference type="ARBA" id="ARBA00023143"/>
    </source>
</evidence>
<sequence>MLAQKELQLLRDIAVGDGVDLQIATPTAPKRVRTRYVGMEEGQGLFFSIPTSSRWASTRDLLLPGNSVVVRHVLEGDSGTIVAFKVKVLRLLHNPLSVLITSFPETLQSRGLRAVKRGYPGIGVRATVEGHEPVDAIITDASVSGCRVAIKQQMMPEFDGNKILTLYYQLESKTLSINASVKNVTYENDYVYIGLQFGEKQDAVSTLLERHILYYE</sequence>
<dbReference type="InterPro" id="IPR009926">
    <property type="entry name" value="T3SS_YcgR_PilZN"/>
</dbReference>
<dbReference type="EMBL" id="CP039852">
    <property type="protein sequence ID" value="QCZ93540.1"/>
    <property type="molecule type" value="Genomic_DNA"/>
</dbReference>
<gene>
    <name evidence="6" type="ORF">FBQ74_08580</name>
</gene>
<protein>
    <submittedName>
        <fullName evidence="6">Flagellar brake protein</fullName>
    </submittedName>
</protein>
<feature type="domain" description="PilZ" evidence="4">
    <location>
        <begin position="127"/>
        <end position="212"/>
    </location>
</feature>
<evidence type="ECO:0000259" key="4">
    <source>
        <dbReference type="Pfam" id="PF07238"/>
    </source>
</evidence>
<reference evidence="6 7" key="1">
    <citation type="submission" date="2019-04" db="EMBL/GenBank/DDBJ databases">
        <title>Salinimonas iocasae sp. nov., a halophilic bacterium isolated from the outer tube casing of tubeworms in Okinawa Trough.</title>
        <authorList>
            <person name="Zhang H."/>
            <person name="Wang H."/>
            <person name="Li C."/>
        </authorList>
    </citation>
    <scope>NUCLEOTIDE SEQUENCE [LARGE SCALE GENOMIC DNA]</scope>
    <source>
        <strain evidence="6 7">KX18D6</strain>
    </source>
</reference>
<dbReference type="Gene3D" id="2.40.10.220">
    <property type="entry name" value="predicted glycosyltransferase like domains"/>
    <property type="match status" value="1"/>
</dbReference>
<keyword evidence="3" id="KW-0975">Bacterial flagellum</keyword>
<evidence type="ECO:0000256" key="1">
    <source>
        <dbReference type="ARBA" id="ARBA00022636"/>
    </source>
</evidence>
<dbReference type="AlphaFoldDB" id="A0A5B7YDM4"/>
<keyword evidence="6" id="KW-0282">Flagellum</keyword>
<dbReference type="Pfam" id="PF07238">
    <property type="entry name" value="PilZ"/>
    <property type="match status" value="1"/>
</dbReference>
<dbReference type="InterPro" id="IPR012349">
    <property type="entry name" value="Split_barrel_FMN-bd"/>
</dbReference>
<feature type="domain" description="Type III secretion system flagellar brake protein YcgR PilZN" evidence="5">
    <location>
        <begin position="15"/>
        <end position="104"/>
    </location>
</feature>
<evidence type="ECO:0000313" key="7">
    <source>
        <dbReference type="Proteomes" id="UP000304912"/>
    </source>
</evidence>